<dbReference type="CDD" id="cd00229">
    <property type="entry name" value="SGNH_hydrolase"/>
    <property type="match status" value="1"/>
</dbReference>
<dbReference type="Proteomes" id="UP000325286">
    <property type="component" value="Chromosome"/>
</dbReference>
<accession>A0A5B9QYG4</accession>
<dbReference type="AlphaFoldDB" id="A0A5B9QYG4"/>
<evidence type="ECO:0000313" key="2">
    <source>
        <dbReference type="Proteomes" id="UP000325286"/>
    </source>
</evidence>
<sequence length="410" mass="46534">MADRPRSRPSRRRRKIIPLIVLGLAMACALLIAEVGLRVVGFSYPITTQGDAWCGYGFVPNSQWTHTREGHSQVTINAFGFRDDPWTIEKPAGVTRIAVLGDSFIAGLEVEKPQRFTEVLSQQLNAASRSDAAVGQTVYEVMNFGQPGFGTAQELMVLRHKVWQFQPDMVLLAMFTGNDIRNNSRQLEAEPMLPYFDLTDEGLRLDESYRDQQRGLPVRIVKTLAPYSRLLQLVYRSFHSLTREPPPDDPRDLALRTDYGLYAPLAEALIYQEPTDDAWRQAWQTTEALVAEFQRECHDHNAQLRVITLSNDMQVHTDPQLRSRLEQLTPIDDWFYPDQRIAACCQQHDIPALNLAAELQRYAAEHRLALHGFDNTRLGVGHWNADGHRVAAEKVAAWLSEPQPPNDTEP</sequence>
<dbReference type="PROSITE" id="PS51257">
    <property type="entry name" value="PROKAR_LIPOPROTEIN"/>
    <property type="match status" value="1"/>
</dbReference>
<dbReference type="Gene3D" id="3.40.50.1110">
    <property type="entry name" value="SGNH hydrolase"/>
    <property type="match status" value="1"/>
</dbReference>
<evidence type="ECO:0000313" key="1">
    <source>
        <dbReference type="EMBL" id="QEG38973.1"/>
    </source>
</evidence>
<keyword evidence="2" id="KW-1185">Reference proteome</keyword>
<protein>
    <recommendedName>
        <fullName evidence="3">GDSL-like Lipase/Acylhydrolase</fullName>
    </recommendedName>
</protein>
<dbReference type="EMBL" id="CP042914">
    <property type="protein sequence ID" value="QEG38973.1"/>
    <property type="molecule type" value="Genomic_DNA"/>
</dbReference>
<dbReference type="OrthoDB" id="274319at2"/>
<dbReference type="RefSeq" id="WP_068140658.1">
    <property type="nucleotide sequence ID" value="NZ_CP042914.1"/>
</dbReference>
<dbReference type="GO" id="GO:0016788">
    <property type="term" value="F:hydrolase activity, acting on ester bonds"/>
    <property type="evidence" value="ECO:0007669"/>
    <property type="project" value="UniProtKB-ARBA"/>
</dbReference>
<name>A0A5B9QYG4_9BACT</name>
<dbReference type="SUPFAM" id="SSF52266">
    <property type="entry name" value="SGNH hydrolase"/>
    <property type="match status" value="1"/>
</dbReference>
<dbReference type="KEGG" id="rul:UC8_09340"/>
<reference evidence="1 2" key="1">
    <citation type="submission" date="2019-08" db="EMBL/GenBank/DDBJ databases">
        <title>Deep-cultivation of Planctomycetes and their phenomic and genomic characterization uncovers novel biology.</title>
        <authorList>
            <person name="Wiegand S."/>
            <person name="Jogler M."/>
            <person name="Boedeker C."/>
            <person name="Pinto D."/>
            <person name="Vollmers J."/>
            <person name="Rivas-Marin E."/>
            <person name="Kohn T."/>
            <person name="Peeters S.H."/>
            <person name="Heuer A."/>
            <person name="Rast P."/>
            <person name="Oberbeckmann S."/>
            <person name="Bunk B."/>
            <person name="Jeske O."/>
            <person name="Meyerdierks A."/>
            <person name="Storesund J.E."/>
            <person name="Kallscheuer N."/>
            <person name="Luecker S."/>
            <person name="Lage O.M."/>
            <person name="Pohl T."/>
            <person name="Merkel B.J."/>
            <person name="Hornburger P."/>
            <person name="Mueller R.-W."/>
            <person name="Bruemmer F."/>
            <person name="Labrenz M."/>
            <person name="Spormann A.M."/>
            <person name="Op den Camp H."/>
            <person name="Overmann J."/>
            <person name="Amann R."/>
            <person name="Jetten M.S.M."/>
            <person name="Mascher T."/>
            <person name="Medema M.H."/>
            <person name="Devos D.P."/>
            <person name="Kaster A.-K."/>
            <person name="Ovreas L."/>
            <person name="Rohde M."/>
            <person name="Galperin M.Y."/>
            <person name="Jogler C."/>
        </authorList>
    </citation>
    <scope>NUCLEOTIDE SEQUENCE [LARGE SCALE GENOMIC DNA]</scope>
    <source>
        <strain evidence="1 2">UC8</strain>
    </source>
</reference>
<organism evidence="1 2">
    <name type="scientific">Roseimaritima ulvae</name>
    <dbReference type="NCBI Taxonomy" id="980254"/>
    <lineage>
        <taxon>Bacteria</taxon>
        <taxon>Pseudomonadati</taxon>
        <taxon>Planctomycetota</taxon>
        <taxon>Planctomycetia</taxon>
        <taxon>Pirellulales</taxon>
        <taxon>Pirellulaceae</taxon>
        <taxon>Roseimaritima</taxon>
    </lineage>
</organism>
<proteinExistence type="predicted"/>
<gene>
    <name evidence="1" type="ORF">UC8_09340</name>
</gene>
<evidence type="ECO:0008006" key="3">
    <source>
        <dbReference type="Google" id="ProtNLM"/>
    </source>
</evidence>
<dbReference type="InterPro" id="IPR036514">
    <property type="entry name" value="SGNH_hydro_sf"/>
</dbReference>